<protein>
    <submittedName>
        <fullName evidence="3">Uncharacterized protein</fullName>
    </submittedName>
</protein>
<gene>
    <name evidence="3" type="ORF">E2C01_077807</name>
</gene>
<dbReference type="Proteomes" id="UP000324222">
    <property type="component" value="Unassembled WGS sequence"/>
</dbReference>
<feature type="region of interest" description="Disordered" evidence="1">
    <location>
        <begin position="33"/>
        <end position="70"/>
    </location>
</feature>
<feature type="signal peptide" evidence="2">
    <location>
        <begin position="1"/>
        <end position="30"/>
    </location>
</feature>
<organism evidence="3 4">
    <name type="scientific">Portunus trituberculatus</name>
    <name type="common">Swimming crab</name>
    <name type="synonym">Neptunus trituberculatus</name>
    <dbReference type="NCBI Taxonomy" id="210409"/>
    <lineage>
        <taxon>Eukaryota</taxon>
        <taxon>Metazoa</taxon>
        <taxon>Ecdysozoa</taxon>
        <taxon>Arthropoda</taxon>
        <taxon>Crustacea</taxon>
        <taxon>Multicrustacea</taxon>
        <taxon>Malacostraca</taxon>
        <taxon>Eumalacostraca</taxon>
        <taxon>Eucarida</taxon>
        <taxon>Decapoda</taxon>
        <taxon>Pleocyemata</taxon>
        <taxon>Brachyura</taxon>
        <taxon>Eubrachyura</taxon>
        <taxon>Portunoidea</taxon>
        <taxon>Portunidae</taxon>
        <taxon>Portuninae</taxon>
        <taxon>Portunus</taxon>
    </lineage>
</organism>
<dbReference type="OrthoDB" id="10047996at2759"/>
<dbReference type="EMBL" id="VSRR010061567">
    <property type="protein sequence ID" value="MPC83115.1"/>
    <property type="molecule type" value="Genomic_DNA"/>
</dbReference>
<reference evidence="3 4" key="1">
    <citation type="submission" date="2019-05" db="EMBL/GenBank/DDBJ databases">
        <title>Another draft genome of Portunus trituberculatus and its Hox gene families provides insights of decapod evolution.</title>
        <authorList>
            <person name="Jeong J.-H."/>
            <person name="Song I."/>
            <person name="Kim S."/>
            <person name="Choi T."/>
            <person name="Kim D."/>
            <person name="Ryu S."/>
            <person name="Kim W."/>
        </authorList>
    </citation>
    <scope>NUCLEOTIDE SEQUENCE [LARGE SCALE GENOMIC DNA]</scope>
    <source>
        <tissue evidence="3">Muscle</tissue>
    </source>
</reference>
<accession>A0A5B7IL88</accession>
<sequence>MVCRHCPRPPWRPAPIALLLPPLLLSLVLATTQRPHTNTPPPTLSHATSPPTTKATDHHAHQHSHSHHTHHPILAAVRSDTQCAAVAHLDSNSQEELPQEKLPAKCQTCEGDEKCLRGDAPCPRLKETLCDEEQEEKRKEKIRRITLRYCPHLALQSVMCRNQARRVTDTTLARCVTQARHLQEIDDMVGRVLMQHYSLMAKYNCEYEYSITQNCTGCQVGNGVVSTTLPHPSHPSPPLPYCPALH</sequence>
<comment type="caution">
    <text evidence="3">The sequence shown here is derived from an EMBL/GenBank/DDBJ whole genome shotgun (WGS) entry which is preliminary data.</text>
</comment>
<evidence type="ECO:0000256" key="1">
    <source>
        <dbReference type="SAM" id="MobiDB-lite"/>
    </source>
</evidence>
<keyword evidence="2" id="KW-0732">Signal</keyword>
<proteinExistence type="predicted"/>
<evidence type="ECO:0000313" key="3">
    <source>
        <dbReference type="EMBL" id="MPC83115.1"/>
    </source>
</evidence>
<dbReference type="AlphaFoldDB" id="A0A5B7IL88"/>
<evidence type="ECO:0000313" key="4">
    <source>
        <dbReference type="Proteomes" id="UP000324222"/>
    </source>
</evidence>
<feature type="compositionally biased region" description="Polar residues" evidence="1">
    <location>
        <begin position="45"/>
        <end position="54"/>
    </location>
</feature>
<keyword evidence="4" id="KW-1185">Reference proteome</keyword>
<name>A0A5B7IL88_PORTR</name>
<feature type="compositionally biased region" description="Basic residues" evidence="1">
    <location>
        <begin position="60"/>
        <end position="70"/>
    </location>
</feature>
<evidence type="ECO:0000256" key="2">
    <source>
        <dbReference type="SAM" id="SignalP"/>
    </source>
</evidence>
<feature type="chain" id="PRO_5022691342" evidence="2">
    <location>
        <begin position="31"/>
        <end position="246"/>
    </location>
</feature>